<dbReference type="EMBL" id="JBFNXX010000009">
    <property type="protein sequence ID" value="MEW9920489.1"/>
    <property type="molecule type" value="Genomic_DNA"/>
</dbReference>
<comment type="caution">
    <text evidence="4">The sequence shown here is derived from an EMBL/GenBank/DDBJ whole genome shotgun (WGS) entry which is preliminary data.</text>
</comment>
<feature type="compositionally biased region" description="Basic and acidic residues" evidence="2">
    <location>
        <begin position="25"/>
        <end position="39"/>
    </location>
</feature>
<feature type="region of interest" description="Disordered" evidence="2">
    <location>
        <begin position="1"/>
        <end position="82"/>
    </location>
</feature>
<protein>
    <recommendedName>
        <fullName evidence="6">Inner membrane protein</fullName>
    </recommendedName>
</protein>
<dbReference type="RefSeq" id="WP_367878194.1">
    <property type="nucleotide sequence ID" value="NZ_JBFNXX010000009.1"/>
</dbReference>
<evidence type="ECO:0000256" key="2">
    <source>
        <dbReference type="SAM" id="MobiDB-lite"/>
    </source>
</evidence>
<reference evidence="4 5" key="1">
    <citation type="submission" date="2024-07" db="EMBL/GenBank/DDBJ databases">
        <title>Marimonas sp.nov., isolated from tidal-flat sediment.</title>
        <authorList>
            <person name="Jayan J.N."/>
            <person name="Lee S.S."/>
        </authorList>
    </citation>
    <scope>NUCLEOTIDE SEQUENCE [LARGE SCALE GENOMIC DNA]</scope>
    <source>
        <strain evidence="4 5">MJW-29</strain>
    </source>
</reference>
<keyword evidence="3" id="KW-0472">Membrane</keyword>
<keyword evidence="1" id="KW-0175">Coiled coil</keyword>
<evidence type="ECO:0008006" key="6">
    <source>
        <dbReference type="Google" id="ProtNLM"/>
    </source>
</evidence>
<gene>
    <name evidence="4" type="ORF">AB2B41_12815</name>
</gene>
<proteinExistence type="predicted"/>
<feature type="coiled-coil region" evidence="1">
    <location>
        <begin position="157"/>
        <end position="230"/>
    </location>
</feature>
<feature type="compositionally biased region" description="Low complexity" evidence="2">
    <location>
        <begin position="13"/>
        <end position="24"/>
    </location>
</feature>
<evidence type="ECO:0000313" key="4">
    <source>
        <dbReference type="EMBL" id="MEW9920489.1"/>
    </source>
</evidence>
<organism evidence="4 5">
    <name type="scientific">Sulfitobacter sediminis</name>
    <dbReference type="NCBI Taxonomy" id="3234186"/>
    <lineage>
        <taxon>Bacteria</taxon>
        <taxon>Pseudomonadati</taxon>
        <taxon>Pseudomonadota</taxon>
        <taxon>Alphaproteobacteria</taxon>
        <taxon>Rhodobacterales</taxon>
        <taxon>Roseobacteraceae</taxon>
        <taxon>Sulfitobacter</taxon>
    </lineage>
</organism>
<keyword evidence="3" id="KW-0812">Transmembrane</keyword>
<dbReference type="Proteomes" id="UP001556098">
    <property type="component" value="Unassembled WGS sequence"/>
</dbReference>
<evidence type="ECO:0000256" key="3">
    <source>
        <dbReference type="SAM" id="Phobius"/>
    </source>
</evidence>
<name>A0ABV3RNL2_9RHOB</name>
<evidence type="ECO:0000256" key="1">
    <source>
        <dbReference type="SAM" id="Coils"/>
    </source>
</evidence>
<keyword evidence="5" id="KW-1185">Reference proteome</keyword>
<feature type="transmembrane region" description="Helical" evidence="3">
    <location>
        <begin position="87"/>
        <end position="105"/>
    </location>
</feature>
<keyword evidence="3" id="KW-1133">Transmembrane helix</keyword>
<sequence length="392" mass="39926">MPAVSEGGDKAPAKAADVAKTAAPKKADATDAKPEETGKHQPTSAKPETPKGADAAKTSAPGATASADTSPRSAPPAATRRQPQRSVFWPLFLGGILAGAVGFAASEMNVFNTRVETAEISEMIAAQGDRIAALESAEPAAPQTVEMPNLSGIDANLAALSESVSGIEMRLTELEARPSVPGDASTGPAQDYSAELAALQSSIEAQRAEIERLIANAQSVEEATANAARQAALQSALTNITAALNTGSGYAPALDDLSANGVGQVPDALAAPANDGVPTLLRLQTEFPDNARAALAAARAAGADGETDGIGTFLRRQLGARSVQPREGSDPDAVLSRAEAAVRDGRIADALAEIETLPAEAQAAMESWLADARARADAEAAVQDLSQRLTAN</sequence>
<evidence type="ECO:0000313" key="5">
    <source>
        <dbReference type="Proteomes" id="UP001556098"/>
    </source>
</evidence>
<accession>A0ABV3RNL2</accession>